<evidence type="ECO:0000313" key="2">
    <source>
        <dbReference type="EMBL" id="ARQ00997.1"/>
    </source>
</evidence>
<dbReference type="AlphaFoldDB" id="A0A1W6ZUC0"/>
<dbReference type="Pfam" id="PF00107">
    <property type="entry name" value="ADH_zinc_N"/>
    <property type="match status" value="1"/>
</dbReference>
<dbReference type="SUPFAM" id="SSF50129">
    <property type="entry name" value="GroES-like"/>
    <property type="match status" value="1"/>
</dbReference>
<dbReference type="PANTHER" id="PTHR44154:SF1">
    <property type="entry name" value="QUINONE OXIDOREDUCTASE"/>
    <property type="match status" value="1"/>
</dbReference>
<reference evidence="2 3" key="1">
    <citation type="submission" date="2017-05" db="EMBL/GenBank/DDBJ databases">
        <title>Full genome sequence of Pseudorhodoplanes sinuspersici.</title>
        <authorList>
            <person name="Dastgheib S.M.M."/>
            <person name="Shavandi M."/>
            <person name="Tirandaz H."/>
        </authorList>
    </citation>
    <scope>NUCLEOTIDE SEQUENCE [LARGE SCALE GENOMIC DNA]</scope>
    <source>
        <strain evidence="2 3">RIPI110</strain>
    </source>
</reference>
<protein>
    <submittedName>
        <fullName evidence="2">Zinc-binding dehydrogenase</fullName>
    </submittedName>
</protein>
<sequence length="335" mass="35793">MKAVFFTEHGDLSVLQYGDLPLPEPAPGWVRLKVKACGLNFLDVFSRRGMPGIKIELPGVTGGDCAGVIDKLGEGVEGWQVGERVLPVSHHVDWNTGHFEMLGETRNGAMAEYCTVRASQLMRIPDNVSDEKAATLPCAYGTAHRMLHTRGQIKAGETILILGASGGVGTACVLLAKLTGCKVIAAASSDEKCARLREIGADETINYATTKIDKYIRETTGSLLRGGGVDVVVNFTAGDTWTPSMRCVKRFGRLLCCGGTGGYSATTDIPYLFMSEMTIIGSTGWTAEDQKACLDLAAQGRLDPPIDRVSPLSDGIDAVRAIEDRAVFGKVIVKP</sequence>
<dbReference type="PANTHER" id="PTHR44154">
    <property type="entry name" value="QUINONE OXIDOREDUCTASE"/>
    <property type="match status" value="1"/>
</dbReference>
<dbReference type="SUPFAM" id="SSF51735">
    <property type="entry name" value="NAD(P)-binding Rossmann-fold domains"/>
    <property type="match status" value="1"/>
</dbReference>
<proteinExistence type="predicted"/>
<dbReference type="InterPro" id="IPR011032">
    <property type="entry name" value="GroES-like_sf"/>
</dbReference>
<dbReference type="STRING" id="1235591.CAK95_19275"/>
<dbReference type="InterPro" id="IPR013154">
    <property type="entry name" value="ADH-like_N"/>
</dbReference>
<dbReference type="KEGG" id="psin:CAK95_19275"/>
<accession>A0A1W6ZUC0</accession>
<keyword evidence="1" id="KW-0521">NADP</keyword>
<evidence type="ECO:0000313" key="3">
    <source>
        <dbReference type="Proteomes" id="UP000194137"/>
    </source>
</evidence>
<dbReference type="GO" id="GO:0016491">
    <property type="term" value="F:oxidoreductase activity"/>
    <property type="evidence" value="ECO:0007669"/>
    <property type="project" value="InterPro"/>
</dbReference>
<dbReference type="InterPro" id="IPR020843">
    <property type="entry name" value="ER"/>
</dbReference>
<dbReference type="Gene3D" id="3.90.180.10">
    <property type="entry name" value="Medium-chain alcohol dehydrogenases, catalytic domain"/>
    <property type="match status" value="1"/>
</dbReference>
<dbReference type="Proteomes" id="UP000194137">
    <property type="component" value="Chromosome"/>
</dbReference>
<keyword evidence="3" id="KW-1185">Reference proteome</keyword>
<dbReference type="EMBL" id="CP021112">
    <property type="protein sequence ID" value="ARQ00997.1"/>
    <property type="molecule type" value="Genomic_DNA"/>
</dbReference>
<dbReference type="InterPro" id="IPR013149">
    <property type="entry name" value="ADH-like_C"/>
</dbReference>
<name>A0A1W6ZUC0_9HYPH</name>
<dbReference type="OrthoDB" id="9790818at2"/>
<dbReference type="SMART" id="SM00829">
    <property type="entry name" value="PKS_ER"/>
    <property type="match status" value="1"/>
</dbReference>
<organism evidence="2 3">
    <name type="scientific">Pseudorhodoplanes sinuspersici</name>
    <dbReference type="NCBI Taxonomy" id="1235591"/>
    <lineage>
        <taxon>Bacteria</taxon>
        <taxon>Pseudomonadati</taxon>
        <taxon>Pseudomonadota</taxon>
        <taxon>Alphaproteobacteria</taxon>
        <taxon>Hyphomicrobiales</taxon>
        <taxon>Pseudorhodoplanes</taxon>
    </lineage>
</organism>
<dbReference type="RefSeq" id="WP_086089391.1">
    <property type="nucleotide sequence ID" value="NZ_CP021112.1"/>
</dbReference>
<gene>
    <name evidence="2" type="ORF">CAK95_19275</name>
</gene>
<dbReference type="Pfam" id="PF08240">
    <property type="entry name" value="ADH_N"/>
    <property type="match status" value="1"/>
</dbReference>
<dbReference type="InterPro" id="IPR051603">
    <property type="entry name" value="Zinc-ADH_QOR/CCCR"/>
</dbReference>
<dbReference type="InterPro" id="IPR036291">
    <property type="entry name" value="NAD(P)-bd_dom_sf"/>
</dbReference>
<evidence type="ECO:0000256" key="1">
    <source>
        <dbReference type="ARBA" id="ARBA00022857"/>
    </source>
</evidence>